<protein>
    <recommendedName>
        <fullName evidence="8">Methylated-DNA--protein-cysteine methyltransferase</fullName>
        <ecNumber evidence="8">2.1.1.63</ecNumber>
    </recommendedName>
    <alternativeName>
        <fullName evidence="8">6-O-methylguanine-DNA methyltransferase</fullName>
        <shortName evidence="8">MGMT</shortName>
    </alternativeName>
    <alternativeName>
        <fullName evidence="8">O-6-methylguanine-DNA-alkyltransferase</fullName>
    </alternativeName>
</protein>
<evidence type="ECO:0000256" key="3">
    <source>
        <dbReference type="ARBA" id="ARBA00022603"/>
    </source>
</evidence>
<dbReference type="RefSeq" id="WP_230434309.1">
    <property type="nucleotide sequence ID" value="NZ_JAFFQI010000174.1"/>
</dbReference>
<dbReference type="InterPro" id="IPR036388">
    <property type="entry name" value="WH-like_DNA-bd_sf"/>
</dbReference>
<dbReference type="EMBL" id="JAFFQI010000174">
    <property type="protein sequence ID" value="MCD0265394.1"/>
    <property type="molecule type" value="Genomic_DNA"/>
</dbReference>
<dbReference type="InterPro" id="IPR023546">
    <property type="entry name" value="MGMT"/>
</dbReference>
<feature type="domain" description="Methylguanine DNA methyltransferase ribonuclease-like" evidence="10">
    <location>
        <begin position="4"/>
        <end position="76"/>
    </location>
</feature>
<evidence type="ECO:0000256" key="1">
    <source>
        <dbReference type="ARBA" id="ARBA00001286"/>
    </source>
</evidence>
<dbReference type="Gene3D" id="1.10.10.10">
    <property type="entry name" value="Winged helix-like DNA-binding domain superfamily/Winged helix DNA-binding domain"/>
    <property type="match status" value="1"/>
</dbReference>
<dbReference type="CDD" id="cd06445">
    <property type="entry name" value="ATase"/>
    <property type="match status" value="1"/>
</dbReference>
<dbReference type="HAMAP" id="MF_00772">
    <property type="entry name" value="OGT"/>
    <property type="match status" value="1"/>
</dbReference>
<dbReference type="Pfam" id="PF02870">
    <property type="entry name" value="Methyltransf_1N"/>
    <property type="match status" value="1"/>
</dbReference>
<evidence type="ECO:0000256" key="5">
    <source>
        <dbReference type="ARBA" id="ARBA00022763"/>
    </source>
</evidence>
<feature type="domain" description="Methylated-DNA-[protein]-cysteine S-methyltransferase DNA binding" evidence="9">
    <location>
        <begin position="80"/>
        <end position="159"/>
    </location>
</feature>
<reference evidence="11" key="1">
    <citation type="submission" date="2021-02" db="EMBL/GenBank/DDBJ databases">
        <title>Copper resistance gene diversity in local Xanthomonas species at agrochemical polluted sites in Trinidad, Trinidad and Tobago.</title>
        <authorList>
            <person name="Ramnarine S.D.B.J."/>
            <person name="Ramsubhag A."/>
            <person name="Jayaraman J."/>
        </authorList>
    </citation>
    <scope>NUCLEOTIDE SEQUENCE</scope>
    <source>
        <strain evidence="11">CaNP6A</strain>
    </source>
</reference>
<dbReference type="GO" id="GO:0032259">
    <property type="term" value="P:methylation"/>
    <property type="evidence" value="ECO:0007669"/>
    <property type="project" value="UniProtKB-KW"/>
</dbReference>
<dbReference type="Pfam" id="PF01035">
    <property type="entry name" value="DNA_binding_1"/>
    <property type="match status" value="1"/>
</dbReference>
<gene>
    <name evidence="11" type="ORF">JWH11_02870</name>
</gene>
<dbReference type="PANTHER" id="PTHR10815:SF5">
    <property type="entry name" value="METHYLATED-DNA--PROTEIN-CYSTEINE METHYLTRANSFERASE"/>
    <property type="match status" value="1"/>
</dbReference>
<dbReference type="InterPro" id="IPR036217">
    <property type="entry name" value="MethylDNA_cys_MeTrfase_DNAb"/>
</dbReference>
<evidence type="ECO:0000256" key="6">
    <source>
        <dbReference type="ARBA" id="ARBA00023204"/>
    </source>
</evidence>
<comment type="miscellaneous">
    <text evidence="8">This enzyme catalyzes only one turnover and therefore is not strictly catalytic. According to one definition, an enzyme is a biocatalyst that acts repeatedly and over many reaction cycles.</text>
</comment>
<evidence type="ECO:0000313" key="12">
    <source>
        <dbReference type="Proteomes" id="UP001430396"/>
    </source>
</evidence>
<keyword evidence="6 8" id="KW-0234">DNA repair</keyword>
<keyword evidence="3 8" id="KW-0489">Methyltransferase</keyword>
<feature type="active site" description="Nucleophile; methyl group acceptor" evidence="8">
    <location>
        <position position="131"/>
    </location>
</feature>
<comment type="subcellular location">
    <subcellularLocation>
        <location evidence="8">Cytoplasm</location>
    </subcellularLocation>
</comment>
<sequence length="180" mass="19355">MTTVHYDTFPSPIGALSVAADQTGVRHILFAQNRYDAAGRACWVHDPDAALVREAREQLLEYLHGGRRQFDLPLAPAGTPFQLQVWHTLAQIPFGRTWSYAQLAQAVGRPAASRAVGAANGRNPLPIVLPCHRVIGANGALTGFGGGLPTKQALLQLEGWSPRQLARAGDLFAQPPAPPR</sequence>
<evidence type="ECO:0000259" key="9">
    <source>
        <dbReference type="Pfam" id="PF01035"/>
    </source>
</evidence>
<evidence type="ECO:0000259" key="10">
    <source>
        <dbReference type="Pfam" id="PF02870"/>
    </source>
</evidence>
<accession>A0ABS8NQP2</accession>
<dbReference type="InterPro" id="IPR001497">
    <property type="entry name" value="MethylDNA_cys_MeTrfase_AS"/>
</dbReference>
<dbReference type="SUPFAM" id="SSF53155">
    <property type="entry name" value="Methylated DNA-protein cysteine methyltransferase domain"/>
    <property type="match status" value="1"/>
</dbReference>
<keyword evidence="5 8" id="KW-0227">DNA damage</keyword>
<dbReference type="EC" id="2.1.1.63" evidence="8"/>
<dbReference type="NCBIfam" id="TIGR00589">
    <property type="entry name" value="ogt"/>
    <property type="match status" value="1"/>
</dbReference>
<comment type="caution">
    <text evidence="11">The sequence shown here is derived from an EMBL/GenBank/DDBJ whole genome shotgun (WGS) entry which is preliminary data.</text>
</comment>
<keyword evidence="2 8" id="KW-0963">Cytoplasm</keyword>
<dbReference type="InterPro" id="IPR008332">
    <property type="entry name" value="MethylG_MeTrfase_N"/>
</dbReference>
<dbReference type="InterPro" id="IPR014048">
    <property type="entry name" value="MethylDNA_cys_MeTrfase_DNA-bd"/>
</dbReference>
<dbReference type="Proteomes" id="UP001430396">
    <property type="component" value="Unassembled WGS sequence"/>
</dbReference>
<evidence type="ECO:0000256" key="7">
    <source>
        <dbReference type="ARBA" id="ARBA00049348"/>
    </source>
</evidence>
<evidence type="ECO:0000256" key="4">
    <source>
        <dbReference type="ARBA" id="ARBA00022679"/>
    </source>
</evidence>
<dbReference type="PROSITE" id="PS00374">
    <property type="entry name" value="MGMT"/>
    <property type="match status" value="1"/>
</dbReference>
<dbReference type="Gene3D" id="3.30.160.70">
    <property type="entry name" value="Methylated DNA-protein cysteine methyltransferase domain"/>
    <property type="match status" value="1"/>
</dbReference>
<proteinExistence type="inferred from homology"/>
<keyword evidence="4 8" id="KW-0808">Transferase</keyword>
<dbReference type="PANTHER" id="PTHR10815">
    <property type="entry name" value="METHYLATED-DNA--PROTEIN-CYSTEINE METHYLTRANSFERASE"/>
    <property type="match status" value="1"/>
</dbReference>
<organism evidence="11 12">
    <name type="scientific">Xanthomonas melonis</name>
    <dbReference type="NCBI Taxonomy" id="56456"/>
    <lineage>
        <taxon>Bacteria</taxon>
        <taxon>Pseudomonadati</taxon>
        <taxon>Pseudomonadota</taxon>
        <taxon>Gammaproteobacteria</taxon>
        <taxon>Lysobacterales</taxon>
        <taxon>Lysobacteraceae</taxon>
        <taxon>Xanthomonas</taxon>
    </lineage>
</organism>
<keyword evidence="12" id="KW-1185">Reference proteome</keyword>
<comment type="catalytic activity">
    <reaction evidence="1 8">
        <text>a 4-O-methyl-thymidine in DNA + L-cysteinyl-[protein] = a thymidine in DNA + S-methyl-L-cysteinyl-[protein]</text>
        <dbReference type="Rhea" id="RHEA:53428"/>
        <dbReference type="Rhea" id="RHEA-COMP:10131"/>
        <dbReference type="Rhea" id="RHEA-COMP:10132"/>
        <dbReference type="Rhea" id="RHEA-COMP:13555"/>
        <dbReference type="Rhea" id="RHEA-COMP:13556"/>
        <dbReference type="ChEBI" id="CHEBI:29950"/>
        <dbReference type="ChEBI" id="CHEBI:82612"/>
        <dbReference type="ChEBI" id="CHEBI:137386"/>
        <dbReference type="ChEBI" id="CHEBI:137387"/>
        <dbReference type="EC" id="2.1.1.63"/>
    </reaction>
</comment>
<dbReference type="SUPFAM" id="SSF46767">
    <property type="entry name" value="Methylated DNA-protein cysteine methyltransferase, C-terminal domain"/>
    <property type="match status" value="1"/>
</dbReference>
<dbReference type="InterPro" id="IPR036631">
    <property type="entry name" value="MGMT_N_sf"/>
</dbReference>
<dbReference type="GO" id="GO:0003908">
    <property type="term" value="F:methylated-DNA-[protein]-cysteine S-methyltransferase activity"/>
    <property type="evidence" value="ECO:0007669"/>
    <property type="project" value="UniProtKB-EC"/>
</dbReference>
<evidence type="ECO:0000256" key="8">
    <source>
        <dbReference type="HAMAP-Rule" id="MF_00772"/>
    </source>
</evidence>
<evidence type="ECO:0000313" key="11">
    <source>
        <dbReference type="EMBL" id="MCD0265394.1"/>
    </source>
</evidence>
<comment type="similarity">
    <text evidence="8">Belongs to the MGMT family.</text>
</comment>
<comment type="catalytic activity">
    <reaction evidence="7 8">
        <text>a 6-O-methyl-2'-deoxyguanosine in DNA + L-cysteinyl-[protein] = S-methyl-L-cysteinyl-[protein] + a 2'-deoxyguanosine in DNA</text>
        <dbReference type="Rhea" id="RHEA:24000"/>
        <dbReference type="Rhea" id="RHEA-COMP:10131"/>
        <dbReference type="Rhea" id="RHEA-COMP:10132"/>
        <dbReference type="Rhea" id="RHEA-COMP:11367"/>
        <dbReference type="Rhea" id="RHEA-COMP:11368"/>
        <dbReference type="ChEBI" id="CHEBI:29950"/>
        <dbReference type="ChEBI" id="CHEBI:82612"/>
        <dbReference type="ChEBI" id="CHEBI:85445"/>
        <dbReference type="ChEBI" id="CHEBI:85448"/>
        <dbReference type="EC" id="2.1.1.63"/>
    </reaction>
</comment>
<comment type="function">
    <text evidence="8">Involved in the cellular defense against the biological effects of O6-methylguanine (O6-MeG) and O4-methylthymine (O4-MeT) in DNA. Repairs the methylated nucleobase in DNA by stoichiometrically transferring the methyl group to a cysteine residue in the enzyme. This is a suicide reaction: the enzyme is irreversibly inactivated.</text>
</comment>
<name>A0ABS8NQP2_9XANT</name>
<evidence type="ECO:0000256" key="2">
    <source>
        <dbReference type="ARBA" id="ARBA00022490"/>
    </source>
</evidence>